<proteinExistence type="predicted"/>
<accession>A0A6V7Q4Z4</accession>
<evidence type="ECO:0000256" key="5">
    <source>
        <dbReference type="ARBA" id="ARBA00023242"/>
    </source>
</evidence>
<dbReference type="GO" id="GO:0003677">
    <property type="term" value="F:DNA binding"/>
    <property type="evidence" value="ECO:0007669"/>
    <property type="project" value="UniProtKB-KW"/>
</dbReference>
<protein>
    <recommendedName>
        <fullName evidence="7">TF-B3 domain-containing protein</fullName>
    </recommendedName>
</protein>
<dbReference type="Gene3D" id="2.40.330.10">
    <property type="entry name" value="DNA-binding pseudobarrel domain"/>
    <property type="match status" value="1"/>
</dbReference>
<feature type="compositionally biased region" description="Basic and acidic residues" evidence="6">
    <location>
        <begin position="7"/>
        <end position="22"/>
    </location>
</feature>
<dbReference type="InterPro" id="IPR015300">
    <property type="entry name" value="DNA-bd_pseudobarrel_sf"/>
</dbReference>
<comment type="subcellular location">
    <subcellularLocation>
        <location evidence="1">Nucleus</location>
    </subcellularLocation>
</comment>
<dbReference type="SUPFAM" id="SSF101936">
    <property type="entry name" value="DNA-binding pseudobarrel domain"/>
    <property type="match status" value="1"/>
</dbReference>
<feature type="domain" description="TF-B3" evidence="7">
    <location>
        <begin position="102"/>
        <end position="193"/>
    </location>
</feature>
<feature type="region of interest" description="Disordered" evidence="6">
    <location>
        <begin position="1"/>
        <end position="22"/>
    </location>
</feature>
<evidence type="ECO:0000256" key="1">
    <source>
        <dbReference type="ARBA" id="ARBA00004123"/>
    </source>
</evidence>
<reference evidence="8" key="1">
    <citation type="submission" date="2020-07" db="EMBL/GenBank/DDBJ databases">
        <authorList>
            <person name="Lin J."/>
        </authorList>
    </citation>
    <scope>NUCLEOTIDE SEQUENCE</scope>
</reference>
<evidence type="ECO:0000256" key="4">
    <source>
        <dbReference type="ARBA" id="ARBA00023163"/>
    </source>
</evidence>
<dbReference type="CDD" id="cd10017">
    <property type="entry name" value="B3_DNA"/>
    <property type="match status" value="1"/>
</dbReference>
<dbReference type="GO" id="GO:0005634">
    <property type="term" value="C:nucleus"/>
    <property type="evidence" value="ECO:0007669"/>
    <property type="project" value="UniProtKB-SubCell"/>
</dbReference>
<evidence type="ECO:0000256" key="2">
    <source>
        <dbReference type="ARBA" id="ARBA00023015"/>
    </source>
</evidence>
<dbReference type="InterPro" id="IPR003340">
    <property type="entry name" value="B3_DNA-bd"/>
</dbReference>
<sequence>MAKKRASSYEEVRRRTLEENKKKMEELNLRHLSLLVRKDAATPKPSPAKQRKRRVVEEGVLRRTYRRLNFSDRPYASYESKISAQRKAEEVESQLDPKFPSFVKLMLHSHVIRGFWLGLPKHFCDSYLPKHDATITLVDEEGDEFETNYLAYKAGLSGGWQGFSVFHELIDGDALVFQLIEPTKFKVYIIRAGGCDQLMPKEISQVQV</sequence>
<name>A0A6V7Q4Z4_ANACO</name>
<evidence type="ECO:0000313" key="8">
    <source>
        <dbReference type="EMBL" id="CAD1838080.1"/>
    </source>
</evidence>
<evidence type="ECO:0000256" key="3">
    <source>
        <dbReference type="ARBA" id="ARBA00023125"/>
    </source>
</evidence>
<dbReference type="Pfam" id="PF02362">
    <property type="entry name" value="B3"/>
    <property type="match status" value="1"/>
</dbReference>
<dbReference type="PANTHER" id="PTHR31391">
    <property type="entry name" value="B3 DOMAIN-CONTAINING PROTEIN OS11G0197600-RELATED"/>
    <property type="match status" value="1"/>
</dbReference>
<dbReference type="SMART" id="SM01019">
    <property type="entry name" value="B3"/>
    <property type="match status" value="1"/>
</dbReference>
<keyword evidence="4" id="KW-0804">Transcription</keyword>
<evidence type="ECO:0000259" key="7">
    <source>
        <dbReference type="PROSITE" id="PS50863"/>
    </source>
</evidence>
<keyword evidence="5" id="KW-0539">Nucleus</keyword>
<gene>
    <name evidence="8" type="ORF">CB5_LOCUS21291</name>
</gene>
<evidence type="ECO:0000256" key="6">
    <source>
        <dbReference type="SAM" id="MobiDB-lite"/>
    </source>
</evidence>
<dbReference type="AlphaFoldDB" id="A0A6V7Q4Z4"/>
<keyword evidence="3" id="KW-0238">DNA-binding</keyword>
<dbReference type="InterPro" id="IPR044837">
    <property type="entry name" value="REM16-like"/>
</dbReference>
<dbReference type="PANTHER" id="PTHR31391:SF4">
    <property type="entry name" value="B3 DOMAIN-CONTAINING PROTEIN OS03G0184500"/>
    <property type="match status" value="1"/>
</dbReference>
<dbReference type="EMBL" id="LR862132">
    <property type="protein sequence ID" value="CAD1838080.1"/>
    <property type="molecule type" value="Genomic_DNA"/>
</dbReference>
<organism evidence="8">
    <name type="scientific">Ananas comosus var. bracteatus</name>
    <name type="common">red pineapple</name>
    <dbReference type="NCBI Taxonomy" id="296719"/>
    <lineage>
        <taxon>Eukaryota</taxon>
        <taxon>Viridiplantae</taxon>
        <taxon>Streptophyta</taxon>
        <taxon>Embryophyta</taxon>
        <taxon>Tracheophyta</taxon>
        <taxon>Spermatophyta</taxon>
        <taxon>Magnoliopsida</taxon>
        <taxon>Liliopsida</taxon>
        <taxon>Poales</taxon>
        <taxon>Bromeliaceae</taxon>
        <taxon>Bromelioideae</taxon>
        <taxon>Ananas</taxon>
    </lineage>
</organism>
<dbReference type="PROSITE" id="PS50863">
    <property type="entry name" value="B3"/>
    <property type="match status" value="1"/>
</dbReference>
<keyword evidence="2" id="KW-0805">Transcription regulation</keyword>